<organism evidence="1 2">
    <name type="scientific">Alteromonas marina</name>
    <dbReference type="NCBI Taxonomy" id="203795"/>
    <lineage>
        <taxon>Bacteria</taxon>
        <taxon>Pseudomonadati</taxon>
        <taxon>Pseudomonadota</taxon>
        <taxon>Gammaproteobacteria</taxon>
        <taxon>Alteromonadales</taxon>
        <taxon>Alteromonadaceae</taxon>
        <taxon>Alteromonas/Salinimonas group</taxon>
        <taxon>Alteromonas</taxon>
    </lineage>
</organism>
<dbReference type="EMBL" id="JWLW01000012">
    <property type="protein sequence ID" value="KHT54349.1"/>
    <property type="molecule type" value="Genomic_DNA"/>
</dbReference>
<name>A0A0B3Y9X0_9ALTE</name>
<comment type="caution">
    <text evidence="1">The sequence shown here is derived from an EMBL/GenBank/DDBJ whole genome shotgun (WGS) entry which is preliminary data.</text>
</comment>
<protein>
    <submittedName>
        <fullName evidence="1">Uncharacterized protein</fullName>
    </submittedName>
</protein>
<evidence type="ECO:0000313" key="1">
    <source>
        <dbReference type="EMBL" id="KHT54349.1"/>
    </source>
</evidence>
<reference evidence="1 2" key="1">
    <citation type="submission" date="2014-12" db="EMBL/GenBank/DDBJ databases">
        <title>Genome sequencing of Alteromonas marina AD001.</title>
        <authorList>
            <person name="Adrian T.G.S."/>
            <person name="Chan K.G."/>
        </authorList>
    </citation>
    <scope>NUCLEOTIDE SEQUENCE [LARGE SCALE GENOMIC DNA]</scope>
    <source>
        <strain evidence="1 2">AD001</strain>
    </source>
</reference>
<keyword evidence="2" id="KW-1185">Reference proteome</keyword>
<dbReference type="Proteomes" id="UP000031197">
    <property type="component" value="Unassembled WGS sequence"/>
</dbReference>
<sequence>MNFGLNASRPMGFGKQRQPMTVQKILIVTTNVKGIAHQPEAYLPKASLFTIYGPRRGTSFH</sequence>
<gene>
    <name evidence="1" type="ORF">RJ41_07430</name>
</gene>
<accession>A0A0B3Y9X0</accession>
<dbReference type="AlphaFoldDB" id="A0A0B3Y9X0"/>
<evidence type="ECO:0000313" key="2">
    <source>
        <dbReference type="Proteomes" id="UP000031197"/>
    </source>
</evidence>
<proteinExistence type="predicted"/>